<organism evidence="5 6">
    <name type="scientific">Artemisia annua</name>
    <name type="common">Sweet wormwood</name>
    <dbReference type="NCBI Taxonomy" id="35608"/>
    <lineage>
        <taxon>Eukaryota</taxon>
        <taxon>Viridiplantae</taxon>
        <taxon>Streptophyta</taxon>
        <taxon>Embryophyta</taxon>
        <taxon>Tracheophyta</taxon>
        <taxon>Spermatophyta</taxon>
        <taxon>Magnoliopsida</taxon>
        <taxon>eudicotyledons</taxon>
        <taxon>Gunneridae</taxon>
        <taxon>Pentapetalae</taxon>
        <taxon>asterids</taxon>
        <taxon>campanulids</taxon>
        <taxon>Asterales</taxon>
        <taxon>Asteraceae</taxon>
        <taxon>Asteroideae</taxon>
        <taxon>Anthemideae</taxon>
        <taxon>Artemisiinae</taxon>
        <taxon>Artemisia</taxon>
    </lineage>
</organism>
<feature type="compositionally biased region" description="Low complexity" evidence="3">
    <location>
        <begin position="112"/>
        <end position="122"/>
    </location>
</feature>
<dbReference type="GO" id="GO:0005524">
    <property type="term" value="F:ATP binding"/>
    <property type="evidence" value="ECO:0007669"/>
    <property type="project" value="InterPro"/>
</dbReference>
<name>A0A2U1PHK3_ARTAN</name>
<sequence>MEPSSSKKSRLSERKRPKINNGSGTGAVPSMLTSRTSTSSVAPYVPTHGTKMYVSPLSPSTPAEMASSTSNIIRPSTSSISYMEPSSSKKSRLSERKRPKINNGSGTGAVPSTLTSRTSTSSVEPYDWTHSRITSGERQDFLHWAASKGKEIADPDECKRFLKWAYSKVQIAAIPVPEEGARSFVKWPSSISRKADPNEPRRKVLKWAHSTSTMRTPDERKRWSLLEEISKPFETALKRLQEEIKQNETATRHGHLENENSYTDLKQEHMLYTCQKGMHGVYECQNALWIWPVLRNSSAITLRRIDGGPREVGKKIKEKFPESDMIEGIPSTNDLGFVTIELSGKWIAKASKLILGKDEGWVKGEERILGFRLLEFTEALKESCLCVLPHILCEYLFDVSKKFNCYYSCVCKAGSITDTSTLLLCEATAMVLEKGFHLLGITPTSPFFPDQTLPKASELSVTPLPLRLPFSAAKRSVYVNARDPPRNSRFQLFSFLTRTGTHLGSDKVGKVFGVISVSDKYGILSLDGESRFFEPDFAHVPLFNHKWCDPITPTDSGLVYLGNSGHLVRVSSSIEVRMELYVAKNEDACYQVCNHKIEIDLLDFWDKKSESACGVLTISGQEGATHLFYILLNDAIDASLEVKFETMTPGREVRGYVIAYYGDDFLTECQCPPSVKYHYMSILFLPNHVLENGVIQLIKSLLAAPTKGSLVIRAYLEDVNSGEVIMKNSFKFKSQPKGCSSIGIISGTDCRFDLKVDWFQA</sequence>
<dbReference type="EMBL" id="PKPP01001142">
    <property type="protein sequence ID" value="PWA85236.1"/>
    <property type="molecule type" value="Genomic_DNA"/>
</dbReference>
<evidence type="ECO:0000313" key="5">
    <source>
        <dbReference type="EMBL" id="PWA85236.1"/>
    </source>
</evidence>
<dbReference type="Proteomes" id="UP000245207">
    <property type="component" value="Unassembled WGS sequence"/>
</dbReference>
<feature type="region of interest" description="Disordered" evidence="3">
    <location>
        <begin position="1"/>
        <end position="125"/>
    </location>
</feature>
<dbReference type="Gene3D" id="1.10.730.10">
    <property type="entry name" value="Isoleucyl-tRNA Synthetase, Domain 1"/>
    <property type="match status" value="1"/>
</dbReference>
<comment type="catalytic activity">
    <reaction evidence="2">
        <text>tRNA(Arg) + L-arginine + ATP = L-arginyl-tRNA(Arg) + AMP + diphosphate</text>
        <dbReference type="Rhea" id="RHEA:20301"/>
        <dbReference type="Rhea" id="RHEA-COMP:9658"/>
        <dbReference type="Rhea" id="RHEA-COMP:9673"/>
        <dbReference type="ChEBI" id="CHEBI:30616"/>
        <dbReference type="ChEBI" id="CHEBI:32682"/>
        <dbReference type="ChEBI" id="CHEBI:33019"/>
        <dbReference type="ChEBI" id="CHEBI:78442"/>
        <dbReference type="ChEBI" id="CHEBI:78513"/>
        <dbReference type="ChEBI" id="CHEBI:456215"/>
        <dbReference type="EC" id="6.1.1.19"/>
    </reaction>
</comment>
<feature type="compositionally biased region" description="Basic residues" evidence="3">
    <location>
        <begin position="7"/>
        <end position="18"/>
    </location>
</feature>
<dbReference type="SMART" id="SM00836">
    <property type="entry name" value="DALR_1"/>
    <property type="match status" value="1"/>
</dbReference>
<evidence type="ECO:0000259" key="4">
    <source>
        <dbReference type="SMART" id="SM00836"/>
    </source>
</evidence>
<evidence type="ECO:0000256" key="3">
    <source>
        <dbReference type="SAM" id="MobiDB-lite"/>
    </source>
</evidence>
<dbReference type="GO" id="GO:0004814">
    <property type="term" value="F:arginine-tRNA ligase activity"/>
    <property type="evidence" value="ECO:0007669"/>
    <property type="project" value="UniProtKB-EC"/>
</dbReference>
<dbReference type="EC" id="6.1.1.19" evidence="1"/>
<keyword evidence="5" id="KW-0436">Ligase</keyword>
<protein>
    <recommendedName>
        <fullName evidence="1">arginine--tRNA ligase</fullName>
        <ecNumber evidence="1">6.1.1.19</ecNumber>
    </recommendedName>
</protein>
<dbReference type="InterPro" id="IPR009080">
    <property type="entry name" value="tRNAsynth_Ia_anticodon-bd"/>
</dbReference>
<keyword evidence="6" id="KW-1185">Reference proteome</keyword>
<feature type="compositionally biased region" description="Basic residues" evidence="3">
    <location>
        <begin position="89"/>
        <end position="100"/>
    </location>
</feature>
<dbReference type="STRING" id="35608.A0A2U1PHK3"/>
<gene>
    <name evidence="5" type="ORF">CTI12_AA151250</name>
</gene>
<dbReference type="GO" id="GO:0006420">
    <property type="term" value="P:arginyl-tRNA aminoacylation"/>
    <property type="evidence" value="ECO:0007669"/>
    <property type="project" value="InterPro"/>
</dbReference>
<dbReference type="PANTHER" id="PTHR11956:SF5">
    <property type="entry name" value="ARGININE--TRNA LIGASE, CYTOPLASMIC"/>
    <property type="match status" value="1"/>
</dbReference>
<evidence type="ECO:0000313" key="6">
    <source>
        <dbReference type="Proteomes" id="UP000245207"/>
    </source>
</evidence>
<dbReference type="OrthoDB" id="1602268at2759"/>
<feature type="compositionally biased region" description="Polar residues" evidence="3">
    <location>
        <begin position="31"/>
        <end position="41"/>
    </location>
</feature>
<proteinExistence type="predicted"/>
<dbReference type="PANTHER" id="PTHR11956">
    <property type="entry name" value="ARGINYL-TRNA SYNTHETASE"/>
    <property type="match status" value="1"/>
</dbReference>
<dbReference type="InterPro" id="IPR001278">
    <property type="entry name" value="Arg-tRNA-ligase"/>
</dbReference>
<evidence type="ECO:0000256" key="1">
    <source>
        <dbReference type="ARBA" id="ARBA00012837"/>
    </source>
</evidence>
<feature type="compositionally biased region" description="Polar residues" evidence="3">
    <location>
        <begin position="57"/>
        <end position="81"/>
    </location>
</feature>
<comment type="caution">
    <text evidence="5">The sequence shown here is derived from an EMBL/GenBank/DDBJ whole genome shotgun (WGS) entry which is preliminary data.</text>
</comment>
<reference evidence="5 6" key="1">
    <citation type="journal article" date="2018" name="Mol. Plant">
        <title>The genome of Artemisia annua provides insight into the evolution of Asteraceae family and artemisinin biosynthesis.</title>
        <authorList>
            <person name="Shen Q."/>
            <person name="Zhang L."/>
            <person name="Liao Z."/>
            <person name="Wang S."/>
            <person name="Yan T."/>
            <person name="Shi P."/>
            <person name="Liu M."/>
            <person name="Fu X."/>
            <person name="Pan Q."/>
            <person name="Wang Y."/>
            <person name="Lv Z."/>
            <person name="Lu X."/>
            <person name="Zhang F."/>
            <person name="Jiang W."/>
            <person name="Ma Y."/>
            <person name="Chen M."/>
            <person name="Hao X."/>
            <person name="Li L."/>
            <person name="Tang Y."/>
            <person name="Lv G."/>
            <person name="Zhou Y."/>
            <person name="Sun X."/>
            <person name="Brodelius P.E."/>
            <person name="Rose J.K.C."/>
            <person name="Tang K."/>
        </authorList>
    </citation>
    <scope>NUCLEOTIDE SEQUENCE [LARGE SCALE GENOMIC DNA]</scope>
    <source>
        <strain evidence="6">cv. Huhao1</strain>
        <tissue evidence="5">Leaf</tissue>
    </source>
</reference>
<dbReference type="Pfam" id="PF05746">
    <property type="entry name" value="DALR_1"/>
    <property type="match status" value="1"/>
</dbReference>
<dbReference type="InterPro" id="IPR008909">
    <property type="entry name" value="DALR_anticod-bd"/>
</dbReference>
<dbReference type="AlphaFoldDB" id="A0A2U1PHK3"/>
<dbReference type="SUPFAM" id="SSF47323">
    <property type="entry name" value="Anticodon-binding domain of a subclass of class I aminoacyl-tRNA synthetases"/>
    <property type="match status" value="1"/>
</dbReference>
<evidence type="ECO:0000256" key="2">
    <source>
        <dbReference type="ARBA" id="ARBA00049339"/>
    </source>
</evidence>
<accession>A0A2U1PHK3</accession>
<feature type="domain" description="DALR anticodon binding" evidence="4">
    <location>
        <begin position="354"/>
        <end position="447"/>
    </location>
</feature>